<evidence type="ECO:0000313" key="2">
    <source>
        <dbReference type="EMBL" id="NNH75641.1"/>
    </source>
</evidence>
<dbReference type="Pfam" id="PF00326">
    <property type="entry name" value="Peptidase_S9"/>
    <property type="match status" value="1"/>
</dbReference>
<dbReference type="SUPFAM" id="SSF53474">
    <property type="entry name" value="alpha/beta-Hydrolases"/>
    <property type="match status" value="1"/>
</dbReference>
<feature type="domain" description="Peptidase S9 prolyl oligopeptidase catalytic" evidence="1">
    <location>
        <begin position="424"/>
        <end position="630"/>
    </location>
</feature>
<protein>
    <submittedName>
        <fullName evidence="2">S9 family peptidase</fullName>
    </submittedName>
</protein>
<dbReference type="GO" id="GO:0006508">
    <property type="term" value="P:proteolysis"/>
    <property type="evidence" value="ECO:0007669"/>
    <property type="project" value="InterPro"/>
</dbReference>
<dbReference type="GO" id="GO:0008236">
    <property type="term" value="F:serine-type peptidase activity"/>
    <property type="evidence" value="ECO:0007669"/>
    <property type="project" value="InterPro"/>
</dbReference>
<dbReference type="InterPro" id="IPR011659">
    <property type="entry name" value="WD40"/>
</dbReference>
<reference evidence="2 3" key="1">
    <citation type="submission" date="2020-05" db="EMBL/GenBank/DDBJ databases">
        <title>MicrobeNet Type strains.</title>
        <authorList>
            <person name="Nicholson A.C."/>
        </authorList>
    </citation>
    <scope>NUCLEOTIDE SEQUENCE [LARGE SCALE GENOMIC DNA]</scope>
    <source>
        <strain evidence="2 3">JCM 3224</strain>
    </source>
</reference>
<dbReference type="PANTHER" id="PTHR43056:SF5">
    <property type="entry name" value="PEPTIDASE S9 PROLYL OLIGOPEPTIDASE CATALYTIC DOMAIN-CONTAINING PROTEIN"/>
    <property type="match status" value="1"/>
</dbReference>
<dbReference type="SUPFAM" id="SSF69322">
    <property type="entry name" value="Tricorn protease domain 2"/>
    <property type="match status" value="1"/>
</dbReference>
<dbReference type="Proteomes" id="UP000586827">
    <property type="component" value="Unassembled WGS sequence"/>
</dbReference>
<accession>A0A849CKN5</accession>
<dbReference type="EMBL" id="JABELX010000025">
    <property type="protein sequence ID" value="NNH75641.1"/>
    <property type="molecule type" value="Genomic_DNA"/>
</dbReference>
<dbReference type="Pfam" id="PF07676">
    <property type="entry name" value="PD40"/>
    <property type="match status" value="1"/>
</dbReference>
<dbReference type="Gene3D" id="2.120.10.30">
    <property type="entry name" value="TolB, C-terminal domain"/>
    <property type="match status" value="1"/>
</dbReference>
<name>A0A849CKN5_9NOCA</name>
<evidence type="ECO:0000259" key="1">
    <source>
        <dbReference type="Pfam" id="PF00326"/>
    </source>
</evidence>
<dbReference type="InterPro" id="IPR029058">
    <property type="entry name" value="AB_hydrolase_fold"/>
</dbReference>
<dbReference type="InterPro" id="IPR050585">
    <property type="entry name" value="Xaa-Pro_dipeptidyl-ppase/CocE"/>
</dbReference>
<keyword evidence="3" id="KW-1185">Reference proteome</keyword>
<proteinExistence type="predicted"/>
<organism evidence="2 3">
    <name type="scientific">Nocardia uniformis</name>
    <dbReference type="NCBI Taxonomy" id="53432"/>
    <lineage>
        <taxon>Bacteria</taxon>
        <taxon>Bacillati</taxon>
        <taxon>Actinomycetota</taxon>
        <taxon>Actinomycetes</taxon>
        <taxon>Mycobacteriales</taxon>
        <taxon>Nocardiaceae</taxon>
        <taxon>Nocardia</taxon>
    </lineage>
</organism>
<dbReference type="InterPro" id="IPR011042">
    <property type="entry name" value="6-blade_b-propeller_TolB-like"/>
</dbReference>
<gene>
    <name evidence="2" type="ORF">HLB23_38305</name>
</gene>
<dbReference type="AlphaFoldDB" id="A0A849CKN5"/>
<dbReference type="PANTHER" id="PTHR43056">
    <property type="entry name" value="PEPTIDASE S9 PROLYL OLIGOPEPTIDASE"/>
    <property type="match status" value="1"/>
</dbReference>
<sequence length="642" mass="70467">MSTEKPFGLWPSGISAESVAAAAARVLDVGVDDGAIVWTQTCPADNGRVRLLRWTPETGTVDLLPERFNVRTAVHEYGGGSWWVQDGTIWFVDWRDQRLYRREPDGSVSPVSAPGDDARLVRYADGDVAPAGRYFVCVRESHRGARADDVRNEIIRWTRSAREPEILVSGPDFVAAPRLSPDGLRMAWLQWNHPEMPWDGTELWVRDLAGGGGDTLIAGGRRESVLEPTWQPDGSIYFLSDRTGWWGIYRWSALAGTEPVVRINADIGAPPWTLNGSRYAVLSDARVVFTYTRDGRDTVAVAGPDRSVTDITTPFSYVAQIRCVGDAGIVLEAGSTTSETGLFLMTLDHDGPSLIEVQAARAHGLGPADISEPEQLTIGTAAGPVHALYYPPCSRGYRGPTGDRPPLLVNVHGGPTIRADANLSLGVQFWTTRGFAFVDVNYGGSSGYGRHYRERLRGRWGEVDVEDCVAVVRHLSESERVDVRRVCVRGASAGGYTVLAALSMADTPFAAGVDYYGVADLETMLATTHKFESRYLEGLIGPFPETRRRYKERSPLSRVDRFARPLLAIHGTDDAVVPPAQSEAIVAALREKGLPVSLLLFEGEQHGIRRAENIRRVMAAELRFYIDVLKLDSQEQAARPPS</sequence>
<dbReference type="InterPro" id="IPR001375">
    <property type="entry name" value="Peptidase_S9_cat"/>
</dbReference>
<comment type="caution">
    <text evidence="2">The sequence shown here is derived from an EMBL/GenBank/DDBJ whole genome shotgun (WGS) entry which is preliminary data.</text>
</comment>
<evidence type="ECO:0000313" key="3">
    <source>
        <dbReference type="Proteomes" id="UP000586827"/>
    </source>
</evidence>
<dbReference type="Gene3D" id="3.40.50.1820">
    <property type="entry name" value="alpha/beta hydrolase"/>
    <property type="match status" value="1"/>
</dbReference>